<feature type="non-terminal residue" evidence="3">
    <location>
        <position position="1"/>
    </location>
</feature>
<dbReference type="Pfam" id="PF01805">
    <property type="entry name" value="Surp"/>
    <property type="match status" value="1"/>
</dbReference>
<evidence type="ECO:0000256" key="1">
    <source>
        <dbReference type="SAM" id="MobiDB-lite"/>
    </source>
</evidence>
<feature type="domain" description="SURP motif" evidence="2">
    <location>
        <begin position="6"/>
        <end position="49"/>
    </location>
</feature>
<evidence type="ECO:0000313" key="4">
    <source>
        <dbReference type="Proteomes" id="UP000828390"/>
    </source>
</evidence>
<reference evidence="3" key="1">
    <citation type="journal article" date="2019" name="bioRxiv">
        <title>The Genome of the Zebra Mussel, Dreissena polymorpha: A Resource for Invasive Species Research.</title>
        <authorList>
            <person name="McCartney M.A."/>
            <person name="Auch B."/>
            <person name="Kono T."/>
            <person name="Mallez S."/>
            <person name="Zhang Y."/>
            <person name="Obille A."/>
            <person name="Becker A."/>
            <person name="Abrahante J.E."/>
            <person name="Garbe J."/>
            <person name="Badalamenti J.P."/>
            <person name="Herman A."/>
            <person name="Mangelson H."/>
            <person name="Liachko I."/>
            <person name="Sullivan S."/>
            <person name="Sone E.D."/>
            <person name="Koren S."/>
            <person name="Silverstein K.A.T."/>
            <person name="Beckman K.B."/>
            <person name="Gohl D.M."/>
        </authorList>
    </citation>
    <scope>NUCLEOTIDE SEQUENCE</scope>
    <source>
        <strain evidence="3">Duluth1</strain>
        <tissue evidence="3">Whole animal</tissue>
    </source>
</reference>
<dbReference type="InterPro" id="IPR035967">
    <property type="entry name" value="SWAP/Surp_sf"/>
</dbReference>
<feature type="region of interest" description="Disordered" evidence="1">
    <location>
        <begin position="67"/>
        <end position="118"/>
    </location>
</feature>
<dbReference type="Gene3D" id="1.10.10.790">
    <property type="entry name" value="Surp module"/>
    <property type="match status" value="1"/>
</dbReference>
<dbReference type="GO" id="GO:0048471">
    <property type="term" value="C:perinuclear region of cytoplasm"/>
    <property type="evidence" value="ECO:0007669"/>
    <property type="project" value="TreeGrafter"/>
</dbReference>
<dbReference type="EMBL" id="JAIWYP010000009">
    <property type="protein sequence ID" value="KAH3773575.1"/>
    <property type="molecule type" value="Genomic_DNA"/>
</dbReference>
<dbReference type="InterPro" id="IPR000061">
    <property type="entry name" value="Surp"/>
</dbReference>
<dbReference type="AlphaFoldDB" id="A0A9D4E6X3"/>
<protein>
    <recommendedName>
        <fullName evidence="2">SURP motif domain-containing protein</fullName>
    </recommendedName>
</protein>
<evidence type="ECO:0000259" key="2">
    <source>
        <dbReference type="PROSITE" id="PS50128"/>
    </source>
</evidence>
<dbReference type="SMART" id="SM00648">
    <property type="entry name" value="SWAP"/>
    <property type="match status" value="1"/>
</dbReference>
<dbReference type="PANTHER" id="PTHR12323:SF0">
    <property type="entry name" value="CALCIUM HOMEOSTASIS ENDOPLASMIC RETICULUM PROTEIN"/>
    <property type="match status" value="1"/>
</dbReference>
<dbReference type="PROSITE" id="PS50128">
    <property type="entry name" value="SURP"/>
    <property type="match status" value="1"/>
</dbReference>
<dbReference type="GO" id="GO:0003723">
    <property type="term" value="F:RNA binding"/>
    <property type="evidence" value="ECO:0007669"/>
    <property type="project" value="InterPro"/>
</dbReference>
<proteinExistence type="predicted"/>
<dbReference type="GO" id="GO:0006396">
    <property type="term" value="P:RNA processing"/>
    <property type="evidence" value="ECO:0007669"/>
    <property type="project" value="InterPro"/>
</dbReference>
<keyword evidence="4" id="KW-1185">Reference proteome</keyword>
<dbReference type="GO" id="GO:0006874">
    <property type="term" value="P:intracellular calcium ion homeostasis"/>
    <property type="evidence" value="ECO:0007669"/>
    <property type="project" value="TreeGrafter"/>
</dbReference>
<dbReference type="SUPFAM" id="SSF109905">
    <property type="entry name" value="Surp module (SWAP domain)"/>
    <property type="match status" value="1"/>
</dbReference>
<name>A0A9D4E6X3_DREPO</name>
<feature type="compositionally biased region" description="Pro residues" evidence="1">
    <location>
        <begin position="102"/>
        <end position="113"/>
    </location>
</feature>
<dbReference type="Proteomes" id="UP000828390">
    <property type="component" value="Unassembled WGS sequence"/>
</dbReference>
<sequence>PELKNIIDKLANFVARNGPEFENMTKQKQQDNPKFSFLFGGEHYAYYQYKVHAEQAIINIQNKKMQEHAQQMMHQEQQQQQQQQPPPLLGGMVGSHLATPMSGPPPLLGPPPMSQWQSTVPPLLPNTAVVSVTIETPSQVPMQTPQQQAVASLQQQIAIQQQQIQNQSGLNDTQIKQSEQNLAAQYTSLMQQQQFQIEDTLEAMRHEELQQLAAECSVSLDDLNVTVKPIIDSCTKDAILSGKSWIFQHCTSDAQTHLVTKYLLRRIVARRPVLSCVCT</sequence>
<evidence type="ECO:0000313" key="3">
    <source>
        <dbReference type="EMBL" id="KAH3773575.1"/>
    </source>
</evidence>
<accession>A0A9D4E6X3</accession>
<reference evidence="3" key="2">
    <citation type="submission" date="2020-11" db="EMBL/GenBank/DDBJ databases">
        <authorList>
            <person name="McCartney M.A."/>
            <person name="Auch B."/>
            <person name="Kono T."/>
            <person name="Mallez S."/>
            <person name="Becker A."/>
            <person name="Gohl D.M."/>
            <person name="Silverstein K.A.T."/>
            <person name="Koren S."/>
            <person name="Bechman K.B."/>
            <person name="Herman A."/>
            <person name="Abrahante J.E."/>
            <person name="Garbe J."/>
        </authorList>
    </citation>
    <scope>NUCLEOTIDE SEQUENCE</scope>
    <source>
        <strain evidence="3">Duluth1</strain>
        <tissue evidence="3">Whole animal</tissue>
    </source>
</reference>
<gene>
    <name evidence="3" type="ORF">DPMN_174937</name>
</gene>
<organism evidence="3 4">
    <name type="scientific">Dreissena polymorpha</name>
    <name type="common">Zebra mussel</name>
    <name type="synonym">Mytilus polymorpha</name>
    <dbReference type="NCBI Taxonomy" id="45954"/>
    <lineage>
        <taxon>Eukaryota</taxon>
        <taxon>Metazoa</taxon>
        <taxon>Spiralia</taxon>
        <taxon>Lophotrochozoa</taxon>
        <taxon>Mollusca</taxon>
        <taxon>Bivalvia</taxon>
        <taxon>Autobranchia</taxon>
        <taxon>Heteroconchia</taxon>
        <taxon>Euheterodonta</taxon>
        <taxon>Imparidentia</taxon>
        <taxon>Neoheterodontei</taxon>
        <taxon>Myida</taxon>
        <taxon>Dreissenoidea</taxon>
        <taxon>Dreissenidae</taxon>
        <taxon>Dreissena</taxon>
    </lineage>
</organism>
<dbReference type="PANTHER" id="PTHR12323">
    <property type="entry name" value="SR-RELATED CTD ASSOCIATED FACTOR 6"/>
    <property type="match status" value="1"/>
</dbReference>
<comment type="caution">
    <text evidence="3">The sequence shown here is derived from an EMBL/GenBank/DDBJ whole genome shotgun (WGS) entry which is preliminary data.</text>
</comment>
<feature type="compositionally biased region" description="Low complexity" evidence="1">
    <location>
        <begin position="68"/>
        <end position="83"/>
    </location>
</feature>